<evidence type="ECO:0000256" key="2">
    <source>
        <dbReference type="SAM" id="SignalP"/>
    </source>
</evidence>
<evidence type="ECO:0000256" key="1">
    <source>
        <dbReference type="SAM" id="MobiDB-lite"/>
    </source>
</evidence>
<accession>A0AB33JTS1</accession>
<feature type="region of interest" description="Disordered" evidence="1">
    <location>
        <begin position="34"/>
        <end position="60"/>
    </location>
</feature>
<dbReference type="RefSeq" id="WP_407987255.1">
    <property type="nucleotide sequence ID" value="NZ_AP035881.2"/>
</dbReference>
<dbReference type="EMBL" id="AP035881">
    <property type="protein sequence ID" value="BFP44679.1"/>
    <property type="molecule type" value="Genomic_DNA"/>
</dbReference>
<gene>
    <name evidence="3" type="ORF">KCMC57_10470</name>
</gene>
<feature type="chain" id="PRO_5044346400" evidence="2">
    <location>
        <begin position="32"/>
        <end position="60"/>
    </location>
</feature>
<organism evidence="3">
    <name type="scientific">Kitasatospora sp. CMC57</name>
    <dbReference type="NCBI Taxonomy" id="3231513"/>
    <lineage>
        <taxon>Bacteria</taxon>
        <taxon>Bacillati</taxon>
        <taxon>Actinomycetota</taxon>
        <taxon>Actinomycetes</taxon>
        <taxon>Kitasatosporales</taxon>
        <taxon>Streptomycetaceae</taxon>
        <taxon>Kitasatospora</taxon>
    </lineage>
</organism>
<reference evidence="3" key="1">
    <citation type="submission" date="2024-07" db="EMBL/GenBank/DDBJ databases">
        <title>Complete genome sequences of cellulolytic bacteria, Kitasatospora sp. CMC57 and Streptomyces sp. CMC78, isolated from Japanese agricultural soil.</title>
        <authorList>
            <person name="Hashimoto T."/>
            <person name="Ito M."/>
            <person name="Iwamoto M."/>
            <person name="Fukahori D."/>
            <person name="Shoda T."/>
            <person name="Sakoda M."/>
            <person name="Morohoshi T."/>
            <person name="Mitsuboshi M."/>
            <person name="Nishizawa T."/>
        </authorList>
    </citation>
    <scope>NUCLEOTIDE SEQUENCE</scope>
    <source>
        <strain evidence="3">CMC57</strain>
    </source>
</reference>
<feature type="signal peptide" evidence="2">
    <location>
        <begin position="1"/>
        <end position="31"/>
    </location>
</feature>
<keyword evidence="2" id="KW-0732">Signal</keyword>
<evidence type="ECO:0000313" key="3">
    <source>
        <dbReference type="EMBL" id="BFP44679.1"/>
    </source>
</evidence>
<dbReference type="AlphaFoldDB" id="A0AB33JTS1"/>
<protein>
    <submittedName>
        <fullName evidence="3">Uncharacterized protein</fullName>
    </submittedName>
</protein>
<proteinExistence type="predicted"/>
<name>A0AB33JTS1_9ACTN</name>
<sequence>MDRKILTTAAVFVAATVTALTATLSAGSAVAGSVADGGTQTPAVTSLPSPSPTAADLGWG</sequence>